<dbReference type="FunFam" id="2.40.50.140:FF:000189">
    <property type="entry name" value="Polyribonucleotide nucleotidyltransferase, putative"/>
    <property type="match status" value="1"/>
</dbReference>
<dbReference type="GO" id="GO:0000287">
    <property type="term" value="F:magnesium ion binding"/>
    <property type="evidence" value="ECO:0007669"/>
    <property type="project" value="UniProtKB-UniRule"/>
</dbReference>
<dbReference type="GO" id="GO:0005829">
    <property type="term" value="C:cytosol"/>
    <property type="evidence" value="ECO:0007669"/>
    <property type="project" value="TreeGrafter"/>
</dbReference>
<proteinExistence type="inferred from homology"/>
<dbReference type="Gene3D" id="3.30.230.70">
    <property type="entry name" value="GHMP Kinase, N-terminal domain"/>
    <property type="match status" value="2"/>
</dbReference>
<dbReference type="InterPro" id="IPR004088">
    <property type="entry name" value="KH_dom_type_1"/>
</dbReference>
<dbReference type="InterPro" id="IPR015848">
    <property type="entry name" value="PNPase_PH_RNA-bd_bac/org-type"/>
</dbReference>
<dbReference type="Pfam" id="PF03725">
    <property type="entry name" value="RNase_PH_C"/>
    <property type="match status" value="1"/>
</dbReference>
<dbReference type="InterPro" id="IPR027408">
    <property type="entry name" value="PNPase/RNase_PH_dom_sf"/>
</dbReference>
<keyword evidence="3 7" id="KW-0808">Transferase</keyword>
<feature type="binding site" evidence="7">
    <location>
        <position position="496"/>
    </location>
    <ligand>
        <name>Mg(2+)</name>
        <dbReference type="ChEBI" id="CHEBI:18420"/>
    </ligand>
</feature>
<dbReference type="Proteomes" id="UP000198964">
    <property type="component" value="Unassembled WGS sequence"/>
</dbReference>
<comment type="similarity">
    <text evidence="1 7">Belongs to the polyribonucleotide nucleotidyltransferase family.</text>
</comment>
<dbReference type="SUPFAM" id="SSF50249">
    <property type="entry name" value="Nucleic acid-binding proteins"/>
    <property type="match status" value="1"/>
</dbReference>
<comment type="cofactor">
    <cofactor evidence="7">
        <name>Mg(2+)</name>
        <dbReference type="ChEBI" id="CHEBI:18420"/>
    </cofactor>
</comment>
<dbReference type="InterPro" id="IPR012162">
    <property type="entry name" value="PNPase"/>
</dbReference>
<feature type="domain" description="S1 motif" evidence="9">
    <location>
        <begin position="635"/>
        <end position="703"/>
    </location>
</feature>
<dbReference type="SMART" id="SM00322">
    <property type="entry name" value="KH"/>
    <property type="match status" value="1"/>
</dbReference>
<dbReference type="HAMAP" id="MF_01595">
    <property type="entry name" value="PNPase"/>
    <property type="match status" value="1"/>
</dbReference>
<dbReference type="PIRSF" id="PIRSF005499">
    <property type="entry name" value="PNPase"/>
    <property type="match status" value="1"/>
</dbReference>
<dbReference type="InterPro" id="IPR003029">
    <property type="entry name" value="S1_domain"/>
</dbReference>
<evidence type="ECO:0000256" key="7">
    <source>
        <dbReference type="HAMAP-Rule" id="MF_01595"/>
    </source>
</evidence>
<dbReference type="EMBL" id="FONW01000001">
    <property type="protein sequence ID" value="SFE65508.1"/>
    <property type="molecule type" value="Genomic_DNA"/>
</dbReference>
<dbReference type="Gene3D" id="3.30.1370.10">
    <property type="entry name" value="K Homology domain, type 1"/>
    <property type="match status" value="1"/>
</dbReference>
<dbReference type="PANTHER" id="PTHR11252:SF0">
    <property type="entry name" value="POLYRIBONUCLEOTIDE NUCLEOTIDYLTRANSFERASE 1, MITOCHONDRIAL"/>
    <property type="match status" value="1"/>
</dbReference>
<keyword evidence="11" id="KW-1185">Reference proteome</keyword>
<sequence length="759" mass="84695">MNQAIIKTIDLGDGRPITIETGRLAKQADGAVVVKMGNTMLLATVVSAKDAKEDVDFMPVSVDYREKFSAAGRFPGGFLKREARPSDDEILVARLVDRALRPLFPADYHAETAVMISLISYDENVMADSLAGLAASAAIAVSDVPFEAPISEVRVARVAGEMIVNPSSAQLAEADIDIMVGATYDNIMMVEGEMDEVSEEEMLEAIKVAHDAIKVHCKVQEELAAEVGVVKREYCHEVNNEELREKVHADLFPACYDIAKQQIKDKQLRIESFGKIVDEYVEAYLEANAENEEMDLVQDEKLIRRYYHKVEGEAMRRMILDEGIRLDGRKTDEIRPIWGETDYLPGAHGSAIFTRGETQSLSSITLGTKMDIKKVDNVTFQGTENFLLHYNFPPFCVGDPKTPRGLGRREIGHGNLAFRALKRMIPQDFPYVTRVVSDILESNGSSSMATVCAGTMCMMDAGMKMKRPVSGIAMGLITDKDSDKFAVLSDILGDEDHLGDMDFKVTGTEKGITATQMDIKVDGLSYEVLTQALHQAKEGREHILGRILDIIPEPRADYKPNVPRVETIQIPKDMIGPIIGPGGKNIQQMQEETNTVIVIEERDDFGWVEISGINRDALEAAKERVKRIIALPEKGELYKGKVKNITTFGAFIEIMPGKEGLLHISEITWERLTNVEDALKVGDEVEVKLLDIDRDGKLKLSRKVLLPKPEGYVERERTDRRPPRRDGGRDGGRDGRGNRDNRDNRDRRGDRRPPRENRD</sequence>
<dbReference type="STRING" id="655355.SAMN05216283_101676"/>
<dbReference type="Pfam" id="PF00013">
    <property type="entry name" value="KH_1"/>
    <property type="match status" value="1"/>
</dbReference>
<comment type="catalytic activity">
    <reaction evidence="7">
        <text>RNA(n+1) + phosphate = RNA(n) + a ribonucleoside 5'-diphosphate</text>
        <dbReference type="Rhea" id="RHEA:22096"/>
        <dbReference type="Rhea" id="RHEA-COMP:14527"/>
        <dbReference type="Rhea" id="RHEA-COMP:17342"/>
        <dbReference type="ChEBI" id="CHEBI:43474"/>
        <dbReference type="ChEBI" id="CHEBI:57930"/>
        <dbReference type="ChEBI" id="CHEBI:140395"/>
        <dbReference type="EC" id="2.7.7.8"/>
    </reaction>
</comment>
<evidence type="ECO:0000256" key="6">
    <source>
        <dbReference type="ARBA" id="ARBA00022884"/>
    </source>
</evidence>
<dbReference type="CDD" id="cd04472">
    <property type="entry name" value="S1_PNPase"/>
    <property type="match status" value="1"/>
</dbReference>
<dbReference type="CDD" id="cd11363">
    <property type="entry name" value="RNase_PH_PNPase_1"/>
    <property type="match status" value="1"/>
</dbReference>
<evidence type="ECO:0000313" key="11">
    <source>
        <dbReference type="Proteomes" id="UP000198964"/>
    </source>
</evidence>
<gene>
    <name evidence="7" type="primary">pnp</name>
    <name evidence="10" type="ORF">SAMN05216283_101676</name>
</gene>
<feature type="binding site" evidence="7">
    <location>
        <position position="502"/>
    </location>
    <ligand>
        <name>Mg(2+)</name>
        <dbReference type="ChEBI" id="CHEBI:18420"/>
    </ligand>
</feature>
<dbReference type="AlphaFoldDB" id="A0A1I2CBB4"/>
<dbReference type="GO" id="GO:0003723">
    <property type="term" value="F:RNA binding"/>
    <property type="evidence" value="ECO:0007669"/>
    <property type="project" value="UniProtKB-UniRule"/>
</dbReference>
<dbReference type="SUPFAM" id="SSF54791">
    <property type="entry name" value="Eukaryotic type KH-domain (KH-domain type I)"/>
    <property type="match status" value="1"/>
</dbReference>
<dbReference type="GO" id="GO:0006402">
    <property type="term" value="P:mRNA catabolic process"/>
    <property type="evidence" value="ECO:0007669"/>
    <property type="project" value="UniProtKB-UniRule"/>
</dbReference>
<keyword evidence="4 7" id="KW-0548">Nucleotidyltransferase</keyword>
<evidence type="ECO:0000256" key="8">
    <source>
        <dbReference type="SAM" id="MobiDB-lite"/>
    </source>
</evidence>
<dbReference type="NCBIfam" id="NF008805">
    <property type="entry name" value="PRK11824.1"/>
    <property type="match status" value="1"/>
</dbReference>
<dbReference type="SMART" id="SM00316">
    <property type="entry name" value="S1"/>
    <property type="match status" value="1"/>
</dbReference>
<keyword evidence="6 7" id="KW-0694">RNA-binding</keyword>
<dbReference type="Pfam" id="PF00575">
    <property type="entry name" value="S1"/>
    <property type="match status" value="1"/>
</dbReference>
<dbReference type="GO" id="GO:0006396">
    <property type="term" value="P:RNA processing"/>
    <property type="evidence" value="ECO:0007669"/>
    <property type="project" value="InterPro"/>
</dbReference>
<evidence type="ECO:0000256" key="3">
    <source>
        <dbReference type="ARBA" id="ARBA00022679"/>
    </source>
</evidence>
<dbReference type="Gene3D" id="2.40.50.140">
    <property type="entry name" value="Nucleic acid-binding proteins"/>
    <property type="match status" value="1"/>
</dbReference>
<dbReference type="NCBIfam" id="TIGR03591">
    <property type="entry name" value="polynuc_phos"/>
    <property type="match status" value="1"/>
</dbReference>
<dbReference type="InterPro" id="IPR036612">
    <property type="entry name" value="KH_dom_type_1_sf"/>
</dbReference>
<keyword evidence="7" id="KW-0479">Metal-binding</keyword>
<dbReference type="InterPro" id="IPR015847">
    <property type="entry name" value="ExoRNase_PH_dom2"/>
</dbReference>
<organism evidence="10 11">
    <name type="scientific">Sunxiuqinia elliptica</name>
    <dbReference type="NCBI Taxonomy" id="655355"/>
    <lineage>
        <taxon>Bacteria</taxon>
        <taxon>Pseudomonadati</taxon>
        <taxon>Bacteroidota</taxon>
        <taxon>Bacteroidia</taxon>
        <taxon>Marinilabiliales</taxon>
        <taxon>Prolixibacteraceae</taxon>
        <taxon>Sunxiuqinia</taxon>
    </lineage>
</organism>
<dbReference type="EC" id="2.7.7.8" evidence="7"/>
<dbReference type="PANTHER" id="PTHR11252">
    <property type="entry name" value="POLYRIBONUCLEOTIDE NUCLEOTIDYLTRANSFERASE"/>
    <property type="match status" value="1"/>
</dbReference>
<dbReference type="PROSITE" id="PS50084">
    <property type="entry name" value="KH_TYPE_1"/>
    <property type="match status" value="1"/>
</dbReference>
<reference evidence="10 11" key="1">
    <citation type="submission" date="2016-10" db="EMBL/GenBank/DDBJ databases">
        <authorList>
            <person name="de Groot N.N."/>
        </authorList>
    </citation>
    <scope>NUCLEOTIDE SEQUENCE [LARGE SCALE GENOMIC DNA]</scope>
    <source>
        <strain evidence="10 11">CGMCC 1.9156</strain>
    </source>
</reference>
<dbReference type="InterPro" id="IPR004087">
    <property type="entry name" value="KH_dom"/>
</dbReference>
<dbReference type="InterPro" id="IPR001247">
    <property type="entry name" value="ExoRNase_PH_dom1"/>
</dbReference>
<dbReference type="CDD" id="cd11364">
    <property type="entry name" value="RNase_PH_PNPase_2"/>
    <property type="match status" value="1"/>
</dbReference>
<dbReference type="PROSITE" id="PS50126">
    <property type="entry name" value="S1"/>
    <property type="match status" value="1"/>
</dbReference>
<comment type="function">
    <text evidence="7">Involved in mRNA degradation. Catalyzes the phosphorolysis of single-stranded polyribonucleotides processively in the 3'- to 5'-direction.</text>
</comment>
<comment type="subcellular location">
    <subcellularLocation>
        <location evidence="7">Cytoplasm</location>
    </subcellularLocation>
</comment>
<dbReference type="Pfam" id="PF03726">
    <property type="entry name" value="PNPase"/>
    <property type="match status" value="1"/>
</dbReference>
<dbReference type="InterPro" id="IPR020568">
    <property type="entry name" value="Ribosomal_Su5_D2-typ_SF"/>
</dbReference>
<accession>A0A1I2CBB4</accession>
<dbReference type="GO" id="GO:0000175">
    <property type="term" value="F:3'-5'-RNA exonuclease activity"/>
    <property type="evidence" value="ECO:0007669"/>
    <property type="project" value="TreeGrafter"/>
</dbReference>
<dbReference type="RefSeq" id="WP_093918391.1">
    <property type="nucleotide sequence ID" value="NZ_FONW01000001.1"/>
</dbReference>
<dbReference type="Pfam" id="PF01138">
    <property type="entry name" value="RNase_PH"/>
    <property type="match status" value="2"/>
</dbReference>
<evidence type="ECO:0000313" key="10">
    <source>
        <dbReference type="EMBL" id="SFE65508.1"/>
    </source>
</evidence>
<name>A0A1I2CBB4_9BACT</name>
<evidence type="ECO:0000256" key="1">
    <source>
        <dbReference type="ARBA" id="ARBA00007404"/>
    </source>
</evidence>
<dbReference type="SUPFAM" id="SSF55666">
    <property type="entry name" value="Ribonuclease PH domain 2-like"/>
    <property type="match status" value="2"/>
</dbReference>
<dbReference type="FunFam" id="3.30.230.70:FF:000001">
    <property type="entry name" value="Polyribonucleotide nucleotidyltransferase"/>
    <property type="match status" value="1"/>
</dbReference>
<dbReference type="InterPro" id="IPR036345">
    <property type="entry name" value="ExoRNase_PH_dom2_sf"/>
</dbReference>
<evidence type="ECO:0000256" key="5">
    <source>
        <dbReference type="ARBA" id="ARBA00022842"/>
    </source>
</evidence>
<dbReference type="InterPro" id="IPR012340">
    <property type="entry name" value="NA-bd_OB-fold"/>
</dbReference>
<protein>
    <recommendedName>
        <fullName evidence="7">Polyribonucleotide nucleotidyltransferase</fullName>
        <ecNumber evidence="7">2.7.7.8</ecNumber>
    </recommendedName>
    <alternativeName>
        <fullName evidence="7">Polynucleotide phosphorylase</fullName>
        <shortName evidence="7">PNPase</shortName>
    </alternativeName>
</protein>
<evidence type="ECO:0000259" key="9">
    <source>
        <dbReference type="PROSITE" id="PS50126"/>
    </source>
</evidence>
<dbReference type="CDD" id="cd02393">
    <property type="entry name" value="KH-I_PNPase"/>
    <property type="match status" value="1"/>
</dbReference>
<keyword evidence="2 7" id="KW-0963">Cytoplasm</keyword>
<feature type="region of interest" description="Disordered" evidence="8">
    <location>
        <begin position="711"/>
        <end position="759"/>
    </location>
</feature>
<dbReference type="GO" id="GO:0004654">
    <property type="term" value="F:polyribonucleotide nucleotidyltransferase activity"/>
    <property type="evidence" value="ECO:0007669"/>
    <property type="project" value="UniProtKB-UniRule"/>
</dbReference>
<evidence type="ECO:0000256" key="4">
    <source>
        <dbReference type="ARBA" id="ARBA00022695"/>
    </source>
</evidence>
<dbReference type="SUPFAM" id="SSF54211">
    <property type="entry name" value="Ribosomal protein S5 domain 2-like"/>
    <property type="match status" value="2"/>
</dbReference>
<evidence type="ECO:0000256" key="2">
    <source>
        <dbReference type="ARBA" id="ARBA00022490"/>
    </source>
</evidence>
<dbReference type="FunFam" id="3.30.1370.10:FF:000001">
    <property type="entry name" value="Polyribonucleotide nucleotidyltransferase"/>
    <property type="match status" value="1"/>
</dbReference>
<keyword evidence="5 7" id="KW-0460">Magnesium</keyword>